<dbReference type="RefSeq" id="WP_068605976.1">
    <property type="nucleotide sequence ID" value="NZ_CP011388.1"/>
</dbReference>
<evidence type="ECO:0000313" key="1">
    <source>
        <dbReference type="EMBL" id="ANE46427.1"/>
    </source>
</evidence>
<keyword evidence="2" id="KW-1185">Reference proteome</keyword>
<protein>
    <submittedName>
        <fullName evidence="1">Uncharacterized protein</fullName>
    </submittedName>
</protein>
<dbReference type="STRING" id="1178515.SY83_09240"/>
<dbReference type="KEGG" id="pswu:SY83_09240"/>
<dbReference type="AlphaFoldDB" id="A0A172THU1"/>
<dbReference type="PATRIC" id="fig|1178515.4.peg.1845"/>
<organism evidence="1 2">
    <name type="scientific">Paenibacillus swuensis</name>
    <dbReference type="NCBI Taxonomy" id="1178515"/>
    <lineage>
        <taxon>Bacteria</taxon>
        <taxon>Bacillati</taxon>
        <taxon>Bacillota</taxon>
        <taxon>Bacilli</taxon>
        <taxon>Bacillales</taxon>
        <taxon>Paenibacillaceae</taxon>
        <taxon>Paenibacillus</taxon>
    </lineage>
</organism>
<dbReference type="Proteomes" id="UP000076927">
    <property type="component" value="Chromosome"/>
</dbReference>
<accession>A0A172THU1</accession>
<gene>
    <name evidence="1" type="ORF">SY83_09240</name>
</gene>
<evidence type="ECO:0000313" key="2">
    <source>
        <dbReference type="Proteomes" id="UP000076927"/>
    </source>
</evidence>
<dbReference type="EMBL" id="CP011388">
    <property type="protein sequence ID" value="ANE46427.1"/>
    <property type="molecule type" value="Genomic_DNA"/>
</dbReference>
<reference evidence="1 2" key="1">
    <citation type="submission" date="2015-01" db="EMBL/GenBank/DDBJ databases">
        <title>Paenibacillus swuensis/DY6/whole genome sequencing.</title>
        <authorList>
            <person name="Kim M.K."/>
            <person name="Srinivasan S."/>
            <person name="Lee J.-J."/>
        </authorList>
    </citation>
    <scope>NUCLEOTIDE SEQUENCE [LARGE SCALE GENOMIC DNA]</scope>
    <source>
        <strain evidence="1 2">DY6</strain>
    </source>
</reference>
<proteinExistence type="predicted"/>
<dbReference type="Gene3D" id="2.60.120.560">
    <property type="entry name" value="Exo-inulinase, domain 1"/>
    <property type="match status" value="2"/>
</dbReference>
<sequence length="532" mass="59310">MELYGPTLTNETESFDSNAPDGWQLGEHTRVVDGRLSMEWEEDNKALFTSGVLDGAFAWSVDVEQAGLDDSQRAYLYFNYLDAANHYALELTASHLRLIRKLHNKETILREVAHEHPKYATVRYEIRRDEGDIQVSSGTGGTLETVIGDIYDDRITFGIAGVGSSYNAARFDNSIIGPIHLEYMEEYTENFNDQTAQGWTLNGILMNENGFLKGDWPLATIGVYNGGVLPSEYEYRMKVVHGGVGEPQFSRMVFNYRDEQNYDVLDISYAKLHLRSVREGITQELAPEQPLTYHEWQTVYYTIRKEDGKIKVTGESNGDSRIYFDQIPVVAAGGGKIGVGVTWAASDFDDIEVRRLKSAPSTFVNYAENFDSGTAPGWTLDGITVAGDHLKGNNGVAQSVYTSAQLPEQFRYSVLVRHGGQNESNKSKLFFNYKDEQNYYVVEINLNGMKLKQRIEGVETELGAAPLTYGEWWNITYVVTKSNGLINVKSVYEGTESTLTEAPADPLLTGGNIAVGVEYSGSDFDDITVTGL</sequence>
<name>A0A172THU1_9BACL</name>